<keyword evidence="2" id="KW-1185">Reference proteome</keyword>
<dbReference type="EMBL" id="JACKXE010000001">
    <property type="protein sequence ID" value="MBB6627730.1"/>
    <property type="molecule type" value="Genomic_DNA"/>
</dbReference>
<dbReference type="RefSeq" id="WP_185252862.1">
    <property type="nucleotide sequence ID" value="NZ_JACKXE010000001.1"/>
</dbReference>
<gene>
    <name evidence="1" type="ORF">H5V45_10400</name>
</gene>
<sequence>MSEQTDAVDFAVAAYREEGVWQVQELAHDVLTEIGTLAHALRRFPGDGGAVGMIAIDEDFFVIVRVAGAHVRVLLSDFTAAEEWELASSAVDFLHLPMPEDEDESAPAGDLELLGDLGMHAMDLAVLLDDVDLYPDEMLSDIARRLGFGELFDDAIGLTTA</sequence>
<protein>
    <submittedName>
        <fullName evidence="1">tRNA adenosine deaminase-associated protein</fullName>
    </submittedName>
</protein>
<evidence type="ECO:0000313" key="1">
    <source>
        <dbReference type="EMBL" id="MBB6627730.1"/>
    </source>
</evidence>
<reference evidence="1 2" key="1">
    <citation type="submission" date="2020-08" db="EMBL/GenBank/DDBJ databases">
        <authorList>
            <person name="Seo M.-J."/>
        </authorList>
    </citation>
    <scope>NUCLEOTIDE SEQUENCE [LARGE SCALE GENOMIC DNA]</scope>
    <source>
        <strain evidence="1 2">KIGAM211</strain>
    </source>
</reference>
<accession>A0A7X0RGH5</accession>
<dbReference type="AlphaFoldDB" id="A0A7X0RGH5"/>
<comment type="caution">
    <text evidence="1">The sequence shown here is derived from an EMBL/GenBank/DDBJ whole genome shotgun (WGS) entry which is preliminary data.</text>
</comment>
<proteinExistence type="predicted"/>
<evidence type="ECO:0000313" key="2">
    <source>
        <dbReference type="Proteomes" id="UP000523955"/>
    </source>
</evidence>
<dbReference type="InterPro" id="IPR023869">
    <property type="entry name" value="tRNA_Adeno_NH3ase_assoc_put"/>
</dbReference>
<name>A0A7X0RGH5_9ACTN</name>
<organism evidence="1 2">
    <name type="scientific">Nocardioides luti</name>
    <dbReference type="NCBI Taxonomy" id="2761101"/>
    <lineage>
        <taxon>Bacteria</taxon>
        <taxon>Bacillati</taxon>
        <taxon>Actinomycetota</taxon>
        <taxon>Actinomycetes</taxon>
        <taxon>Propionibacteriales</taxon>
        <taxon>Nocardioidaceae</taxon>
        <taxon>Nocardioides</taxon>
    </lineage>
</organism>
<dbReference type="NCBIfam" id="TIGR03941">
    <property type="entry name" value="tRNA_deam_assoc"/>
    <property type="match status" value="1"/>
</dbReference>
<dbReference type="Proteomes" id="UP000523955">
    <property type="component" value="Unassembled WGS sequence"/>
</dbReference>